<evidence type="ECO:0000313" key="4">
    <source>
        <dbReference type="Proteomes" id="UP001465976"/>
    </source>
</evidence>
<evidence type="ECO:0008006" key="5">
    <source>
        <dbReference type="Google" id="ProtNLM"/>
    </source>
</evidence>
<evidence type="ECO:0000313" key="3">
    <source>
        <dbReference type="EMBL" id="KAL0566327.1"/>
    </source>
</evidence>
<feature type="transmembrane region" description="Helical" evidence="2">
    <location>
        <begin position="638"/>
        <end position="656"/>
    </location>
</feature>
<feature type="transmembrane region" description="Helical" evidence="2">
    <location>
        <begin position="662"/>
        <end position="685"/>
    </location>
</feature>
<keyword evidence="2" id="KW-1133">Transmembrane helix</keyword>
<reference evidence="3 4" key="1">
    <citation type="submission" date="2024-02" db="EMBL/GenBank/DDBJ databases">
        <title>A draft genome for the cacao thread blight pathogen Marasmius crinis-equi.</title>
        <authorList>
            <person name="Cohen S.P."/>
            <person name="Baruah I.K."/>
            <person name="Amoako-Attah I."/>
            <person name="Bukari Y."/>
            <person name="Meinhardt L.W."/>
            <person name="Bailey B.A."/>
        </authorList>
    </citation>
    <scope>NUCLEOTIDE SEQUENCE [LARGE SCALE GENOMIC DNA]</scope>
    <source>
        <strain evidence="3 4">GH-76</strain>
    </source>
</reference>
<comment type="caution">
    <text evidence="3">The sequence shown here is derived from an EMBL/GenBank/DDBJ whole genome shotgun (WGS) entry which is preliminary data.</text>
</comment>
<organism evidence="3 4">
    <name type="scientific">Marasmius crinis-equi</name>
    <dbReference type="NCBI Taxonomy" id="585013"/>
    <lineage>
        <taxon>Eukaryota</taxon>
        <taxon>Fungi</taxon>
        <taxon>Dikarya</taxon>
        <taxon>Basidiomycota</taxon>
        <taxon>Agaricomycotina</taxon>
        <taxon>Agaricomycetes</taxon>
        <taxon>Agaricomycetidae</taxon>
        <taxon>Agaricales</taxon>
        <taxon>Marasmiineae</taxon>
        <taxon>Marasmiaceae</taxon>
        <taxon>Marasmius</taxon>
    </lineage>
</organism>
<dbReference type="Proteomes" id="UP001465976">
    <property type="component" value="Unassembled WGS sequence"/>
</dbReference>
<evidence type="ECO:0000256" key="2">
    <source>
        <dbReference type="SAM" id="Phobius"/>
    </source>
</evidence>
<feature type="region of interest" description="Disordered" evidence="1">
    <location>
        <begin position="298"/>
        <end position="319"/>
    </location>
</feature>
<keyword evidence="2" id="KW-0812">Transmembrane</keyword>
<feature type="non-terminal residue" evidence="3">
    <location>
        <position position="763"/>
    </location>
</feature>
<accession>A0ABR3ETU2</accession>
<feature type="compositionally biased region" description="Low complexity" evidence="1">
    <location>
        <begin position="216"/>
        <end position="230"/>
    </location>
</feature>
<feature type="compositionally biased region" description="Gly residues" evidence="1">
    <location>
        <begin position="723"/>
        <end position="732"/>
    </location>
</feature>
<feature type="transmembrane region" description="Helical" evidence="2">
    <location>
        <begin position="598"/>
        <end position="617"/>
    </location>
</feature>
<dbReference type="EMBL" id="JBAHYK010001936">
    <property type="protein sequence ID" value="KAL0566327.1"/>
    <property type="molecule type" value="Genomic_DNA"/>
</dbReference>
<proteinExistence type="predicted"/>
<evidence type="ECO:0000256" key="1">
    <source>
        <dbReference type="SAM" id="MobiDB-lite"/>
    </source>
</evidence>
<feature type="region of interest" description="Disordered" evidence="1">
    <location>
        <begin position="175"/>
        <end position="250"/>
    </location>
</feature>
<feature type="region of interest" description="Disordered" evidence="1">
    <location>
        <begin position="720"/>
        <end position="763"/>
    </location>
</feature>
<gene>
    <name evidence="3" type="ORF">V5O48_015691</name>
</gene>
<keyword evidence="4" id="KW-1185">Reference proteome</keyword>
<sequence length="763" mass="83604">MYKMDPHMESESWSFTVIRSKGLHLLRPERSWRPIVCITVEDKAAARPKAEQAKWEQAEWKPDYETTYETVLGLDGQNPNQKEVFVLGPNVSNTTKFSIQVYYQPPGKKKVKRTKRIPVACCSCVLGDVVAKQDTHKEKTEHAQLRLQAQCSSKRGKKKNDADCEPAILYVRVKPPQTSRVPHREDILSEDEYATSHHPETTTENDPFSEPPSPIEPIIITDITNTTGIDIRPDAGDQTARKRVKKRKKRTRGYLIHSDDELDGMVTSEYESDEVEVAPADEGYDSTLDKEVDWDNWDYEDEGDTTLSPDTPQPSDKEQERWPWIIRVSGISAMLDPIIPMHSNTQTGSGPTITYDPAPDNTSPDVDSPQIPFTASPKPQFAQLKQFSTIDSEQTETADTLLEWMWFKFEAFLCVFTVYGELCSAARSLDSLLEYSKLHHGNGSSPSLLRGGIGGDGTPNAGKRSNSFSSFRSWGSSRPTLLDADVEGGLFRGSGSLAGRFGSSLTVAGDGDFERLEREARERVEKVYTRLQMEWTYVAGLLVALAAVDTAVFAISSDSLFAISSYARPLVATASVCSGCGIVCVVWFLWWYGWASGVGVGAQGGVGGGLGGVEGFMSRALDVNKTYVSFALASRMPACLMLLSALAMMGFLAVVAYDAAPIIVWVVCSGVVVGMCGQFVIWGIIRAVRGVIWGVRGVGRGVRCGIKGVWERVSRVGRRKGEQGGVEGGGGDQVKPQTQIQTSPLATPPAVAVADTGRERVTK</sequence>
<feature type="transmembrane region" description="Helical" evidence="2">
    <location>
        <begin position="567"/>
        <end position="592"/>
    </location>
</feature>
<feature type="transmembrane region" description="Helical" evidence="2">
    <location>
        <begin position="535"/>
        <end position="555"/>
    </location>
</feature>
<feature type="compositionally biased region" description="Polar residues" evidence="1">
    <location>
        <begin position="305"/>
        <end position="314"/>
    </location>
</feature>
<feature type="compositionally biased region" description="Low complexity" evidence="1">
    <location>
        <begin position="464"/>
        <end position="476"/>
    </location>
</feature>
<protein>
    <recommendedName>
        <fullName evidence="5">Transmembrane protein</fullName>
    </recommendedName>
</protein>
<feature type="compositionally biased region" description="Basic residues" evidence="1">
    <location>
        <begin position="241"/>
        <end position="250"/>
    </location>
</feature>
<keyword evidence="2" id="KW-0472">Membrane</keyword>
<feature type="region of interest" description="Disordered" evidence="1">
    <location>
        <begin position="442"/>
        <end position="476"/>
    </location>
</feature>
<name>A0ABR3ETU2_9AGAR</name>
<feature type="compositionally biased region" description="Polar residues" evidence="1">
    <location>
        <begin position="736"/>
        <end position="745"/>
    </location>
</feature>